<dbReference type="Proteomes" id="UP000663852">
    <property type="component" value="Unassembled WGS sequence"/>
</dbReference>
<evidence type="ECO:0000313" key="4">
    <source>
        <dbReference type="Proteomes" id="UP000663828"/>
    </source>
</evidence>
<name>A0A815V9E3_ADIRI</name>
<dbReference type="AlphaFoldDB" id="A0A815V9E3"/>
<evidence type="ECO:0000313" key="3">
    <source>
        <dbReference type="EMBL" id="CAF1527684.1"/>
    </source>
</evidence>
<protein>
    <submittedName>
        <fullName evidence="3">Uncharacterized protein</fullName>
    </submittedName>
</protein>
<reference evidence="3" key="1">
    <citation type="submission" date="2021-02" db="EMBL/GenBank/DDBJ databases">
        <authorList>
            <person name="Nowell W R."/>
        </authorList>
    </citation>
    <scope>NUCLEOTIDE SEQUENCE</scope>
</reference>
<proteinExistence type="predicted"/>
<dbReference type="Proteomes" id="UP000663828">
    <property type="component" value="Unassembled WGS sequence"/>
</dbReference>
<evidence type="ECO:0000256" key="1">
    <source>
        <dbReference type="SAM" id="Phobius"/>
    </source>
</evidence>
<keyword evidence="1" id="KW-0472">Membrane</keyword>
<evidence type="ECO:0000313" key="5">
    <source>
        <dbReference type="Proteomes" id="UP000663852"/>
    </source>
</evidence>
<gene>
    <name evidence="3" type="ORF">EDS130_LOCUS44326</name>
    <name evidence="2" type="ORF">XAT740_LOCUS31748</name>
</gene>
<sequence>MLIRRQPKYPNKFKYASILVLVMYFIVSNIYTSQAYLYISPGIKILKSGLHLVISSIAICRPYVAADNRSFYERDYPQENLPRRLSNSSYENVVRQLHSFRLVILSCARNVASNVDRFRSRSEAILDLFHPSSSVHVLESDSSDGTAEVLRRWSRVQVYSYGRLEPKYYERTDRLAYCRNTLFEKVYNLTADYFLIVDFDRFSTTVASFLTNFQYDTDDWSVMTASRVDSYYDIWALRTLSDTIVNYDVWHRVWDLEVSPNNYCRRSVSEQIIGIHKKRIPIEHGLIEVRSAFGGAGLYKANVTRKCQYNGKGPTCEHVSFHLCIRKTYQGRIFINPAFLVS</sequence>
<keyword evidence="1" id="KW-1133">Transmembrane helix</keyword>
<dbReference type="EMBL" id="CAJNOJ010000839">
    <property type="protein sequence ID" value="CAF1527684.1"/>
    <property type="molecule type" value="Genomic_DNA"/>
</dbReference>
<dbReference type="OrthoDB" id="9982120at2759"/>
<evidence type="ECO:0000313" key="2">
    <source>
        <dbReference type="EMBL" id="CAF1355971.1"/>
    </source>
</evidence>
<feature type="transmembrane region" description="Helical" evidence="1">
    <location>
        <begin position="12"/>
        <end position="31"/>
    </location>
</feature>
<accession>A0A815V9E3</accession>
<comment type="caution">
    <text evidence="3">The sequence shown here is derived from an EMBL/GenBank/DDBJ whole genome shotgun (WGS) entry which is preliminary data.</text>
</comment>
<keyword evidence="4" id="KW-1185">Reference proteome</keyword>
<keyword evidence="1" id="KW-0812">Transmembrane</keyword>
<organism evidence="3 5">
    <name type="scientific">Adineta ricciae</name>
    <name type="common">Rotifer</name>
    <dbReference type="NCBI Taxonomy" id="249248"/>
    <lineage>
        <taxon>Eukaryota</taxon>
        <taxon>Metazoa</taxon>
        <taxon>Spiralia</taxon>
        <taxon>Gnathifera</taxon>
        <taxon>Rotifera</taxon>
        <taxon>Eurotatoria</taxon>
        <taxon>Bdelloidea</taxon>
        <taxon>Adinetida</taxon>
        <taxon>Adinetidae</taxon>
        <taxon>Adineta</taxon>
    </lineage>
</organism>
<dbReference type="EMBL" id="CAJNOR010002911">
    <property type="protein sequence ID" value="CAF1355971.1"/>
    <property type="molecule type" value="Genomic_DNA"/>
</dbReference>